<keyword evidence="1" id="KW-0479">Metal-binding</keyword>
<dbReference type="CDD" id="cd00143">
    <property type="entry name" value="PP2Cc"/>
    <property type="match status" value="1"/>
</dbReference>
<feature type="region of interest" description="Disordered" evidence="5">
    <location>
        <begin position="213"/>
        <end position="241"/>
    </location>
</feature>
<sequence>MAVRALQEMFRNVLMATPDSLLLFDAGVGQAQGGRPQQEDRCTFILPDQFPARTEHSLALFAVYDGHGSELVAEHASRNLHGLLAKRPEFQKGDYEAAIKAALSDEDAVLLERYRNETREPAVSGSTVALCFLNLTTGELVVANLGDSHAVLAERDPKYDTPFRIRRLTVSHKPDFPAERSRIEDAGGTVNRSSGTARVGSLNMSRAIGDLQYKNPINNMDDNESTSSSSSSSSNSSTSSAFSKLRRASSASYVPENRGNFLSNEPYMTRLKLSSERRYILVIESDGISDYLDDNTLMQYVTKLSSRGYRAGKIAQEMAASTTSRKGSDNGSCIVIFLDGQNA</sequence>
<dbReference type="OrthoDB" id="659at2759"/>
<evidence type="ECO:0000313" key="7">
    <source>
        <dbReference type="EMBL" id="ODM15213.1"/>
    </source>
</evidence>
<keyword evidence="3 4" id="KW-0904">Protein phosphatase</keyword>
<dbReference type="InterPro" id="IPR000222">
    <property type="entry name" value="PP2C_BS"/>
</dbReference>
<dbReference type="PROSITE" id="PS01032">
    <property type="entry name" value="PPM_1"/>
    <property type="match status" value="1"/>
</dbReference>
<keyword evidence="8" id="KW-1185">Reference proteome</keyword>
<feature type="domain" description="PPM-type phosphatase" evidence="6">
    <location>
        <begin position="25"/>
        <end position="338"/>
    </location>
</feature>
<dbReference type="SMART" id="SM00332">
    <property type="entry name" value="PP2Cc"/>
    <property type="match status" value="1"/>
</dbReference>
<dbReference type="GO" id="GO:0004722">
    <property type="term" value="F:protein serine/threonine phosphatase activity"/>
    <property type="evidence" value="ECO:0007669"/>
    <property type="project" value="InterPro"/>
</dbReference>
<dbReference type="InterPro" id="IPR015655">
    <property type="entry name" value="PP2C"/>
</dbReference>
<protein>
    <recommendedName>
        <fullName evidence="6">PPM-type phosphatase domain-containing protein</fullName>
    </recommendedName>
</protein>
<dbReference type="SUPFAM" id="SSF81606">
    <property type="entry name" value="PP2C-like"/>
    <property type="match status" value="1"/>
</dbReference>
<keyword evidence="2 4" id="KW-0378">Hydrolase</keyword>
<evidence type="ECO:0000313" key="8">
    <source>
        <dbReference type="Proteomes" id="UP000094569"/>
    </source>
</evidence>
<dbReference type="Gene3D" id="3.60.40.10">
    <property type="entry name" value="PPM-type phosphatase domain"/>
    <property type="match status" value="1"/>
</dbReference>
<evidence type="ECO:0000256" key="5">
    <source>
        <dbReference type="SAM" id="MobiDB-lite"/>
    </source>
</evidence>
<comment type="similarity">
    <text evidence="4">Belongs to the PP2C family.</text>
</comment>
<organism evidence="7 8">
    <name type="scientific">Aspergillus cristatus</name>
    <name type="common">Chinese Fuzhuan brick tea-fermentation fungus</name>
    <name type="synonym">Eurotium cristatum</name>
    <dbReference type="NCBI Taxonomy" id="573508"/>
    <lineage>
        <taxon>Eukaryota</taxon>
        <taxon>Fungi</taxon>
        <taxon>Dikarya</taxon>
        <taxon>Ascomycota</taxon>
        <taxon>Pezizomycotina</taxon>
        <taxon>Eurotiomycetes</taxon>
        <taxon>Eurotiomycetidae</taxon>
        <taxon>Eurotiales</taxon>
        <taxon>Aspergillaceae</taxon>
        <taxon>Aspergillus</taxon>
        <taxon>Aspergillus subgen. Aspergillus</taxon>
    </lineage>
</organism>
<dbReference type="Proteomes" id="UP000094569">
    <property type="component" value="Unassembled WGS sequence"/>
</dbReference>
<dbReference type="Pfam" id="PF00481">
    <property type="entry name" value="PP2C"/>
    <property type="match status" value="1"/>
</dbReference>
<evidence type="ECO:0000256" key="2">
    <source>
        <dbReference type="ARBA" id="ARBA00022801"/>
    </source>
</evidence>
<comment type="caution">
    <text evidence="7">The sequence shown here is derived from an EMBL/GenBank/DDBJ whole genome shotgun (WGS) entry which is preliminary data.</text>
</comment>
<feature type="compositionally biased region" description="Basic and acidic residues" evidence="5">
    <location>
        <begin position="176"/>
        <end position="185"/>
    </location>
</feature>
<dbReference type="EMBL" id="JXNT01000018">
    <property type="protein sequence ID" value="ODM15213.1"/>
    <property type="molecule type" value="Genomic_DNA"/>
</dbReference>
<reference evidence="7 8" key="1">
    <citation type="journal article" date="2016" name="BMC Genomics">
        <title>Comparative genomic and transcriptomic analyses of the Fuzhuan brick tea-fermentation fungus Aspergillus cristatus.</title>
        <authorList>
            <person name="Ge Y."/>
            <person name="Wang Y."/>
            <person name="Liu Y."/>
            <person name="Tan Y."/>
            <person name="Ren X."/>
            <person name="Zhang X."/>
            <person name="Hyde K.D."/>
            <person name="Liu Y."/>
            <person name="Liu Z."/>
        </authorList>
    </citation>
    <scope>NUCLEOTIDE SEQUENCE [LARGE SCALE GENOMIC DNA]</scope>
    <source>
        <strain evidence="7 8">GZAAS20.1005</strain>
    </source>
</reference>
<dbReference type="AlphaFoldDB" id="A0A1E3B2P2"/>
<proteinExistence type="inferred from homology"/>
<dbReference type="InterPro" id="IPR001932">
    <property type="entry name" value="PPM-type_phosphatase-like_dom"/>
</dbReference>
<gene>
    <name evidence="7" type="ORF">SI65_09452</name>
</gene>
<dbReference type="PANTHER" id="PTHR47992">
    <property type="entry name" value="PROTEIN PHOSPHATASE"/>
    <property type="match status" value="1"/>
</dbReference>
<dbReference type="InterPro" id="IPR036457">
    <property type="entry name" value="PPM-type-like_dom_sf"/>
</dbReference>
<evidence type="ECO:0000256" key="4">
    <source>
        <dbReference type="RuleBase" id="RU003465"/>
    </source>
</evidence>
<accession>A0A1E3B2P2</accession>
<evidence type="ECO:0000256" key="3">
    <source>
        <dbReference type="ARBA" id="ARBA00022912"/>
    </source>
</evidence>
<feature type="region of interest" description="Disordered" evidence="5">
    <location>
        <begin position="176"/>
        <end position="198"/>
    </location>
</feature>
<dbReference type="PROSITE" id="PS51746">
    <property type="entry name" value="PPM_2"/>
    <property type="match status" value="1"/>
</dbReference>
<dbReference type="STRING" id="573508.A0A1E3B2P2"/>
<evidence type="ECO:0000256" key="1">
    <source>
        <dbReference type="ARBA" id="ARBA00022723"/>
    </source>
</evidence>
<name>A0A1E3B2P2_ASPCR</name>
<dbReference type="GO" id="GO:0046872">
    <property type="term" value="F:metal ion binding"/>
    <property type="evidence" value="ECO:0007669"/>
    <property type="project" value="UniProtKB-KW"/>
</dbReference>
<dbReference type="VEuPathDB" id="FungiDB:SI65_09452"/>
<evidence type="ECO:0000259" key="6">
    <source>
        <dbReference type="PROSITE" id="PS51746"/>
    </source>
</evidence>
<feature type="compositionally biased region" description="Low complexity" evidence="5">
    <location>
        <begin position="225"/>
        <end position="240"/>
    </location>
</feature>